<dbReference type="Pfam" id="PF00990">
    <property type="entry name" value="GGDEF"/>
    <property type="match status" value="1"/>
</dbReference>
<gene>
    <name evidence="3" type="ORF">PBT88_09810</name>
</gene>
<reference evidence="3 4" key="1">
    <citation type="submission" date="2022-12" db="EMBL/GenBank/DDBJ databases">
        <title>Sphingomonas abieness sp. nov., an endophytic bacterium isolated from Abies koreana.</title>
        <authorList>
            <person name="Jiang L."/>
            <person name="Lee J."/>
        </authorList>
    </citation>
    <scope>NUCLEOTIDE SEQUENCE [LARGE SCALE GENOMIC DNA]</scope>
    <source>
        <strain evidence="4">PAMB 00755</strain>
    </source>
</reference>
<keyword evidence="3" id="KW-0548">Nucleotidyltransferase</keyword>
<keyword evidence="4" id="KW-1185">Reference proteome</keyword>
<proteinExistence type="predicted"/>
<evidence type="ECO:0000256" key="1">
    <source>
        <dbReference type="SAM" id="MobiDB-lite"/>
    </source>
</evidence>
<dbReference type="EMBL" id="CP115174">
    <property type="protein sequence ID" value="WBO24365.1"/>
    <property type="molecule type" value="Genomic_DNA"/>
</dbReference>
<name>A0ABY7NTZ1_9SPHN</name>
<dbReference type="EC" id="2.7.7.65" evidence="3"/>
<dbReference type="NCBIfam" id="TIGR00254">
    <property type="entry name" value="GGDEF"/>
    <property type="match status" value="1"/>
</dbReference>
<dbReference type="PANTHER" id="PTHR46663:SF2">
    <property type="entry name" value="GGDEF DOMAIN-CONTAINING PROTEIN"/>
    <property type="match status" value="1"/>
</dbReference>
<sequence length="102" mass="11083">MGLGEAIASAAQRQSEVALLLFDLDNFKQINDQFGHDVGDAVRIWLFTARRLREGGGSSSSRPRSVKWRSRAALSSSSCVSHSSAMSSSSITSPRSRRGPMR</sequence>
<evidence type="ECO:0000313" key="4">
    <source>
        <dbReference type="Proteomes" id="UP001210865"/>
    </source>
</evidence>
<feature type="compositionally biased region" description="Low complexity" evidence="1">
    <location>
        <begin position="71"/>
        <end position="94"/>
    </location>
</feature>
<keyword evidence="3" id="KW-0808">Transferase</keyword>
<accession>A0ABY7NTZ1</accession>
<dbReference type="InterPro" id="IPR000160">
    <property type="entry name" value="GGDEF_dom"/>
</dbReference>
<dbReference type="Proteomes" id="UP001210865">
    <property type="component" value="Chromosome"/>
</dbReference>
<dbReference type="InterPro" id="IPR029787">
    <property type="entry name" value="Nucleotide_cyclase"/>
</dbReference>
<organism evidence="3 4">
    <name type="scientific">Sphingomonas abietis</name>
    <dbReference type="NCBI Taxonomy" id="3012344"/>
    <lineage>
        <taxon>Bacteria</taxon>
        <taxon>Pseudomonadati</taxon>
        <taxon>Pseudomonadota</taxon>
        <taxon>Alphaproteobacteria</taxon>
        <taxon>Sphingomonadales</taxon>
        <taxon>Sphingomonadaceae</taxon>
        <taxon>Sphingomonas</taxon>
    </lineage>
</organism>
<dbReference type="InterPro" id="IPR052163">
    <property type="entry name" value="DGC-Regulatory_Protein"/>
</dbReference>
<feature type="domain" description="GGDEF" evidence="2">
    <location>
        <begin position="3"/>
        <end position="42"/>
    </location>
</feature>
<dbReference type="SUPFAM" id="SSF55073">
    <property type="entry name" value="Nucleotide cyclase"/>
    <property type="match status" value="1"/>
</dbReference>
<feature type="region of interest" description="Disordered" evidence="1">
    <location>
        <begin position="53"/>
        <end position="102"/>
    </location>
</feature>
<evidence type="ECO:0000259" key="2">
    <source>
        <dbReference type="Pfam" id="PF00990"/>
    </source>
</evidence>
<dbReference type="PANTHER" id="PTHR46663">
    <property type="entry name" value="DIGUANYLATE CYCLASE DGCT-RELATED"/>
    <property type="match status" value="1"/>
</dbReference>
<protein>
    <submittedName>
        <fullName evidence="3">Diguanylate cyclase</fullName>
        <ecNumber evidence="3">2.7.7.65</ecNumber>
    </submittedName>
</protein>
<dbReference type="InterPro" id="IPR043128">
    <property type="entry name" value="Rev_trsase/Diguanyl_cyclase"/>
</dbReference>
<evidence type="ECO:0000313" key="3">
    <source>
        <dbReference type="EMBL" id="WBO24365.1"/>
    </source>
</evidence>
<dbReference type="Gene3D" id="3.30.70.270">
    <property type="match status" value="1"/>
</dbReference>
<dbReference type="RefSeq" id="WP_270078992.1">
    <property type="nucleotide sequence ID" value="NZ_CP115174.1"/>
</dbReference>
<dbReference type="GO" id="GO:0052621">
    <property type="term" value="F:diguanylate cyclase activity"/>
    <property type="evidence" value="ECO:0007669"/>
    <property type="project" value="UniProtKB-EC"/>
</dbReference>